<organism evidence="7 8">
    <name type="scientific">Gordonia jinhuaensis</name>
    <dbReference type="NCBI Taxonomy" id="1517702"/>
    <lineage>
        <taxon>Bacteria</taxon>
        <taxon>Bacillati</taxon>
        <taxon>Actinomycetota</taxon>
        <taxon>Actinomycetes</taxon>
        <taxon>Mycobacteriales</taxon>
        <taxon>Gordoniaceae</taxon>
        <taxon>Gordonia</taxon>
    </lineage>
</organism>
<dbReference type="CDD" id="cd16442">
    <property type="entry name" value="BPL"/>
    <property type="match status" value="1"/>
</dbReference>
<dbReference type="Gene3D" id="2.30.30.100">
    <property type="match status" value="1"/>
</dbReference>
<dbReference type="InterPro" id="IPR003142">
    <property type="entry name" value="BPL_C"/>
</dbReference>
<evidence type="ECO:0000256" key="3">
    <source>
        <dbReference type="ARBA" id="ARBA00022840"/>
    </source>
</evidence>
<dbReference type="PROSITE" id="PS51733">
    <property type="entry name" value="BPL_LPL_CATALYTIC"/>
    <property type="match status" value="1"/>
</dbReference>
<protein>
    <recommendedName>
        <fullName evidence="5">biotin--[biotin carboxyl-carrier protein] ligase</fullName>
        <ecNumber evidence="5">6.3.4.15</ecNumber>
    </recommendedName>
</protein>
<evidence type="ECO:0000256" key="4">
    <source>
        <dbReference type="ARBA" id="ARBA00023267"/>
    </source>
</evidence>
<evidence type="ECO:0000256" key="1">
    <source>
        <dbReference type="ARBA" id="ARBA00022598"/>
    </source>
</evidence>
<reference evidence="7" key="1">
    <citation type="journal article" date="2014" name="Int. J. Syst. Evol. Microbiol.">
        <title>Complete genome sequence of Corynebacterium casei LMG S-19264T (=DSM 44701T), isolated from a smear-ripened cheese.</title>
        <authorList>
            <consortium name="US DOE Joint Genome Institute (JGI-PGF)"/>
            <person name="Walter F."/>
            <person name="Albersmeier A."/>
            <person name="Kalinowski J."/>
            <person name="Ruckert C."/>
        </authorList>
    </citation>
    <scope>NUCLEOTIDE SEQUENCE</scope>
    <source>
        <strain evidence="7">CGMCC 1.12827</strain>
    </source>
</reference>
<dbReference type="Gene3D" id="3.30.930.10">
    <property type="entry name" value="Bira Bifunctional Protein, Domain 2"/>
    <property type="match status" value="1"/>
</dbReference>
<dbReference type="RefSeq" id="WP_188584606.1">
    <property type="nucleotide sequence ID" value="NZ_BMGC01000001.1"/>
</dbReference>
<evidence type="ECO:0000313" key="8">
    <source>
        <dbReference type="Proteomes" id="UP000621454"/>
    </source>
</evidence>
<keyword evidence="4" id="KW-0092">Biotin</keyword>
<keyword evidence="1 7" id="KW-0436">Ligase</keyword>
<dbReference type="NCBIfam" id="TIGR00121">
    <property type="entry name" value="birA_ligase"/>
    <property type="match status" value="1"/>
</dbReference>
<dbReference type="InterPro" id="IPR004143">
    <property type="entry name" value="BPL_LPL_catalytic"/>
</dbReference>
<dbReference type="Proteomes" id="UP000621454">
    <property type="component" value="Unassembled WGS sequence"/>
</dbReference>
<evidence type="ECO:0000256" key="5">
    <source>
        <dbReference type="ARBA" id="ARBA00024227"/>
    </source>
</evidence>
<dbReference type="InterPro" id="IPR004408">
    <property type="entry name" value="Biotin_CoA_COase_ligase"/>
</dbReference>
<reference evidence="7" key="2">
    <citation type="submission" date="2020-09" db="EMBL/GenBank/DDBJ databases">
        <authorList>
            <person name="Sun Q."/>
            <person name="Zhou Y."/>
        </authorList>
    </citation>
    <scope>NUCLEOTIDE SEQUENCE</scope>
    <source>
        <strain evidence="7">CGMCC 1.12827</strain>
    </source>
</reference>
<evidence type="ECO:0000259" key="6">
    <source>
        <dbReference type="PROSITE" id="PS51733"/>
    </source>
</evidence>
<comment type="caution">
    <text evidence="7">The sequence shown here is derived from an EMBL/GenBank/DDBJ whole genome shotgun (WGS) entry which is preliminary data.</text>
</comment>
<dbReference type="GO" id="GO:0005737">
    <property type="term" value="C:cytoplasm"/>
    <property type="evidence" value="ECO:0007669"/>
    <property type="project" value="TreeGrafter"/>
</dbReference>
<gene>
    <name evidence="7" type="ORF">GCM10011489_00900</name>
</gene>
<accession>A0A916STQ9</accession>
<feature type="domain" description="BPL/LPL catalytic" evidence="6">
    <location>
        <begin position="20"/>
        <end position="210"/>
    </location>
</feature>
<name>A0A916STQ9_9ACTN</name>
<sequence length="278" mass="28627">MTDSSSPVSAAGPTAPAPVDAEALGRALAGNPLVRSVSVVESTGSTNADLLSAAATGDVAGSVRIAEFQSSGRGRHERSWGAPPRTQLAMSVAVAVGADVPPQAWGWLPLLAGLAVTDAVAGLGVQAGLKWPNDVLIDGHKAVGILVELTSGRDGMVAVIGMGVNTGLEPEDLPVPTATSLHRHTDEPVDRTVLAAAILDALAARLGHWPDDLDTLAADYRARSVTIDRRVRVELPGEREIVGTVTDIDPSGRVVVTDDEGAEHQVTAGDVTHLRPVD</sequence>
<dbReference type="GO" id="GO:0004077">
    <property type="term" value="F:biotin--[biotin carboxyl-carrier protein] ligase activity"/>
    <property type="evidence" value="ECO:0007669"/>
    <property type="project" value="UniProtKB-EC"/>
</dbReference>
<dbReference type="Pfam" id="PF03099">
    <property type="entry name" value="BPL_LplA_LipB"/>
    <property type="match status" value="1"/>
</dbReference>
<dbReference type="EMBL" id="BMGC01000001">
    <property type="protein sequence ID" value="GGB16613.1"/>
    <property type="molecule type" value="Genomic_DNA"/>
</dbReference>
<dbReference type="SUPFAM" id="SSF50037">
    <property type="entry name" value="C-terminal domain of transcriptional repressors"/>
    <property type="match status" value="1"/>
</dbReference>
<evidence type="ECO:0000256" key="2">
    <source>
        <dbReference type="ARBA" id="ARBA00022741"/>
    </source>
</evidence>
<dbReference type="InterPro" id="IPR008988">
    <property type="entry name" value="Transcriptional_repressor_C"/>
</dbReference>
<keyword evidence="2" id="KW-0547">Nucleotide-binding</keyword>
<dbReference type="AlphaFoldDB" id="A0A916STQ9"/>
<dbReference type="InterPro" id="IPR045864">
    <property type="entry name" value="aa-tRNA-synth_II/BPL/LPL"/>
</dbReference>
<dbReference type="PANTHER" id="PTHR12835:SF5">
    <property type="entry name" value="BIOTIN--PROTEIN LIGASE"/>
    <property type="match status" value="1"/>
</dbReference>
<keyword evidence="8" id="KW-1185">Reference proteome</keyword>
<proteinExistence type="predicted"/>
<dbReference type="EC" id="6.3.4.15" evidence="5"/>
<evidence type="ECO:0000313" key="7">
    <source>
        <dbReference type="EMBL" id="GGB16613.1"/>
    </source>
</evidence>
<dbReference type="GO" id="GO:0005524">
    <property type="term" value="F:ATP binding"/>
    <property type="evidence" value="ECO:0007669"/>
    <property type="project" value="UniProtKB-KW"/>
</dbReference>
<dbReference type="PANTHER" id="PTHR12835">
    <property type="entry name" value="BIOTIN PROTEIN LIGASE"/>
    <property type="match status" value="1"/>
</dbReference>
<dbReference type="Pfam" id="PF02237">
    <property type="entry name" value="BPL_C"/>
    <property type="match status" value="1"/>
</dbReference>
<dbReference type="CDD" id="cd00600">
    <property type="entry name" value="Sm_like"/>
    <property type="match status" value="1"/>
</dbReference>
<dbReference type="SUPFAM" id="SSF55681">
    <property type="entry name" value="Class II aaRS and biotin synthetases"/>
    <property type="match status" value="1"/>
</dbReference>
<keyword evidence="3" id="KW-0067">ATP-binding</keyword>